<dbReference type="PANTHER" id="PTHR23248:SF9">
    <property type="entry name" value="PHOSPHOLIPID SCRAMBLASE"/>
    <property type="match status" value="1"/>
</dbReference>
<accession>A0AAD7XK08</accession>
<comment type="similarity">
    <text evidence="1 2">Belongs to the phospholipid scramblase family.</text>
</comment>
<dbReference type="EMBL" id="JAQMWT010000594">
    <property type="protein sequence ID" value="KAJ8599010.1"/>
    <property type="molecule type" value="Genomic_DNA"/>
</dbReference>
<evidence type="ECO:0000313" key="3">
    <source>
        <dbReference type="EMBL" id="KAJ8599010.1"/>
    </source>
</evidence>
<dbReference type="GO" id="GO:0005886">
    <property type="term" value="C:plasma membrane"/>
    <property type="evidence" value="ECO:0007669"/>
    <property type="project" value="TreeGrafter"/>
</dbReference>
<evidence type="ECO:0000256" key="2">
    <source>
        <dbReference type="RuleBase" id="RU363116"/>
    </source>
</evidence>
<dbReference type="GO" id="GO:0017128">
    <property type="term" value="F:phospholipid scramblase activity"/>
    <property type="evidence" value="ECO:0007669"/>
    <property type="project" value="InterPro"/>
</dbReference>
<evidence type="ECO:0000313" key="4">
    <source>
        <dbReference type="Proteomes" id="UP001230188"/>
    </source>
</evidence>
<gene>
    <name evidence="3" type="ORF">CTAYLR_007675</name>
</gene>
<proteinExistence type="inferred from homology"/>
<dbReference type="Proteomes" id="UP001230188">
    <property type="component" value="Unassembled WGS sequence"/>
</dbReference>
<name>A0AAD7XK08_9STRA</name>
<sequence length="195" mass="21076">MLSNAMALGKAAVSAAKGTAQQAQQAYAALKEDDKDDPPDPLECLVETENLMIRQKVEKLEAVFDAVANAAGAGILSSLGETANQYNVYDKEERKFKVVETSQKQEASLYAVGQDDKVKQDQDHFVGTVKQRPCAGGFQPRLHVMDRDQNDVATVTGPCCCVGGFCCDSTFTVTSPGGQEIGKIVNQRPRDDEGW</sequence>
<organism evidence="3 4">
    <name type="scientific">Chrysophaeum taylorii</name>
    <dbReference type="NCBI Taxonomy" id="2483200"/>
    <lineage>
        <taxon>Eukaryota</taxon>
        <taxon>Sar</taxon>
        <taxon>Stramenopiles</taxon>
        <taxon>Ochrophyta</taxon>
        <taxon>Pelagophyceae</taxon>
        <taxon>Pelagomonadales</taxon>
        <taxon>Pelagomonadaceae</taxon>
        <taxon>Chrysophaeum</taxon>
    </lineage>
</organism>
<keyword evidence="4" id="KW-1185">Reference proteome</keyword>
<dbReference type="PANTHER" id="PTHR23248">
    <property type="entry name" value="PHOSPHOLIPID SCRAMBLASE-RELATED"/>
    <property type="match status" value="1"/>
</dbReference>
<protein>
    <recommendedName>
        <fullName evidence="2">Phospholipid scramblase</fullName>
    </recommendedName>
</protein>
<comment type="caution">
    <text evidence="3">The sequence shown here is derived from an EMBL/GenBank/DDBJ whole genome shotgun (WGS) entry which is preliminary data.</text>
</comment>
<dbReference type="InterPro" id="IPR005552">
    <property type="entry name" value="Scramblase"/>
</dbReference>
<dbReference type="AlphaFoldDB" id="A0AAD7XK08"/>
<dbReference type="Pfam" id="PF03803">
    <property type="entry name" value="Scramblase"/>
    <property type="match status" value="1"/>
</dbReference>
<evidence type="ECO:0000256" key="1">
    <source>
        <dbReference type="ARBA" id="ARBA00005350"/>
    </source>
</evidence>
<reference evidence="3" key="1">
    <citation type="submission" date="2023-01" db="EMBL/GenBank/DDBJ databases">
        <title>Metagenome sequencing of chrysophaentin producing Chrysophaeum taylorii.</title>
        <authorList>
            <person name="Davison J."/>
            <person name="Bewley C."/>
        </authorList>
    </citation>
    <scope>NUCLEOTIDE SEQUENCE</scope>
    <source>
        <strain evidence="3">NIES-1699</strain>
    </source>
</reference>